<evidence type="ECO:0000313" key="1">
    <source>
        <dbReference type="EMBL" id="KAJ6634757.1"/>
    </source>
</evidence>
<accession>A0A9Q0MMS7</accession>
<feature type="non-terminal residue" evidence="1">
    <location>
        <position position="1"/>
    </location>
</feature>
<name>A0A9Q0MMS7_9DIPT</name>
<dbReference type="EMBL" id="WJQU01000004">
    <property type="protein sequence ID" value="KAJ6634757.1"/>
    <property type="molecule type" value="Genomic_DNA"/>
</dbReference>
<evidence type="ECO:0000313" key="2">
    <source>
        <dbReference type="Proteomes" id="UP001151699"/>
    </source>
</evidence>
<organism evidence="1 2">
    <name type="scientific">Pseudolycoriella hygida</name>
    <dbReference type="NCBI Taxonomy" id="35572"/>
    <lineage>
        <taxon>Eukaryota</taxon>
        <taxon>Metazoa</taxon>
        <taxon>Ecdysozoa</taxon>
        <taxon>Arthropoda</taxon>
        <taxon>Hexapoda</taxon>
        <taxon>Insecta</taxon>
        <taxon>Pterygota</taxon>
        <taxon>Neoptera</taxon>
        <taxon>Endopterygota</taxon>
        <taxon>Diptera</taxon>
        <taxon>Nematocera</taxon>
        <taxon>Sciaroidea</taxon>
        <taxon>Sciaridae</taxon>
        <taxon>Pseudolycoriella</taxon>
    </lineage>
</organism>
<dbReference type="AlphaFoldDB" id="A0A9Q0MMS7"/>
<comment type="caution">
    <text evidence="1">The sequence shown here is derived from an EMBL/GenBank/DDBJ whole genome shotgun (WGS) entry which is preliminary data.</text>
</comment>
<keyword evidence="2" id="KW-1185">Reference proteome</keyword>
<reference evidence="1" key="1">
    <citation type="submission" date="2022-07" db="EMBL/GenBank/DDBJ databases">
        <authorList>
            <person name="Trinca V."/>
            <person name="Uliana J.V.C."/>
            <person name="Torres T.T."/>
            <person name="Ward R.J."/>
            <person name="Monesi N."/>
        </authorList>
    </citation>
    <scope>NUCLEOTIDE SEQUENCE</scope>
    <source>
        <strain evidence="1">HSMRA1968</strain>
        <tissue evidence="1">Whole embryos</tissue>
    </source>
</reference>
<gene>
    <name evidence="1" type="ORF">Bhyg_13336</name>
</gene>
<proteinExistence type="predicted"/>
<dbReference type="Proteomes" id="UP001151699">
    <property type="component" value="Chromosome C"/>
</dbReference>
<sequence>MENLTEIRLREGSASKYLATIRRIRRVLDEVEDIFLRYPEIDFNIYKKFEKDVVDANSTYIEEFVTAYGNCDIDSMNSINERIIEKVIQLSA</sequence>
<protein>
    <submittedName>
        <fullName evidence="1">Uncharacterized protein</fullName>
    </submittedName>
</protein>